<proteinExistence type="predicted"/>
<keyword evidence="2" id="KW-1185">Reference proteome</keyword>
<evidence type="ECO:0000313" key="1">
    <source>
        <dbReference type="EMBL" id="KAH3848729.1"/>
    </source>
</evidence>
<protein>
    <submittedName>
        <fullName evidence="1">Uncharacterized protein</fullName>
    </submittedName>
</protein>
<organism evidence="1 2">
    <name type="scientific">Dreissena polymorpha</name>
    <name type="common">Zebra mussel</name>
    <name type="synonym">Mytilus polymorpha</name>
    <dbReference type="NCBI Taxonomy" id="45954"/>
    <lineage>
        <taxon>Eukaryota</taxon>
        <taxon>Metazoa</taxon>
        <taxon>Spiralia</taxon>
        <taxon>Lophotrochozoa</taxon>
        <taxon>Mollusca</taxon>
        <taxon>Bivalvia</taxon>
        <taxon>Autobranchia</taxon>
        <taxon>Heteroconchia</taxon>
        <taxon>Euheterodonta</taxon>
        <taxon>Imparidentia</taxon>
        <taxon>Neoheterodontei</taxon>
        <taxon>Myida</taxon>
        <taxon>Dreissenoidea</taxon>
        <taxon>Dreissenidae</taxon>
        <taxon>Dreissena</taxon>
    </lineage>
</organism>
<evidence type="ECO:0000313" key="2">
    <source>
        <dbReference type="Proteomes" id="UP000828390"/>
    </source>
</evidence>
<reference evidence="1" key="2">
    <citation type="submission" date="2020-11" db="EMBL/GenBank/DDBJ databases">
        <authorList>
            <person name="McCartney M.A."/>
            <person name="Auch B."/>
            <person name="Kono T."/>
            <person name="Mallez S."/>
            <person name="Becker A."/>
            <person name="Gohl D.M."/>
            <person name="Silverstein K.A.T."/>
            <person name="Koren S."/>
            <person name="Bechman K.B."/>
            <person name="Herman A."/>
            <person name="Abrahante J.E."/>
            <person name="Garbe J."/>
        </authorList>
    </citation>
    <scope>NUCLEOTIDE SEQUENCE</scope>
    <source>
        <strain evidence="1">Duluth1</strain>
        <tissue evidence="1">Whole animal</tissue>
    </source>
</reference>
<accession>A0A9D4QYY4</accession>
<dbReference type="EMBL" id="JAIWYP010000003">
    <property type="protein sequence ID" value="KAH3848729.1"/>
    <property type="molecule type" value="Genomic_DNA"/>
</dbReference>
<reference evidence="1" key="1">
    <citation type="journal article" date="2019" name="bioRxiv">
        <title>The Genome of the Zebra Mussel, Dreissena polymorpha: A Resource for Invasive Species Research.</title>
        <authorList>
            <person name="McCartney M.A."/>
            <person name="Auch B."/>
            <person name="Kono T."/>
            <person name="Mallez S."/>
            <person name="Zhang Y."/>
            <person name="Obille A."/>
            <person name="Becker A."/>
            <person name="Abrahante J.E."/>
            <person name="Garbe J."/>
            <person name="Badalamenti J.P."/>
            <person name="Herman A."/>
            <person name="Mangelson H."/>
            <person name="Liachko I."/>
            <person name="Sullivan S."/>
            <person name="Sone E.D."/>
            <person name="Koren S."/>
            <person name="Silverstein K.A.T."/>
            <person name="Beckman K.B."/>
            <person name="Gohl D.M."/>
        </authorList>
    </citation>
    <scope>NUCLEOTIDE SEQUENCE</scope>
    <source>
        <strain evidence="1">Duluth1</strain>
        <tissue evidence="1">Whole animal</tissue>
    </source>
</reference>
<sequence>MNEHVPAQTAFHTETLATDAENERFFSSWGFICDCPETVSDEILYRRNGTGTSWLNCSSTCGLLYPRARCLSDSLRLLQKEQANKIFLSLKLFI</sequence>
<dbReference type="Proteomes" id="UP000828390">
    <property type="component" value="Unassembled WGS sequence"/>
</dbReference>
<name>A0A9D4QYY4_DREPO</name>
<dbReference type="AlphaFoldDB" id="A0A9D4QYY4"/>
<gene>
    <name evidence="1" type="ORF">DPMN_091109</name>
</gene>
<comment type="caution">
    <text evidence="1">The sequence shown here is derived from an EMBL/GenBank/DDBJ whole genome shotgun (WGS) entry which is preliminary data.</text>
</comment>